<keyword evidence="2" id="KW-0732">Signal</keyword>
<dbReference type="OrthoDB" id="7335480at2"/>
<accession>A0A662Z2W9</accession>
<dbReference type="Gene3D" id="1.50.10.100">
    <property type="entry name" value="Chondroitin AC/alginate lyase"/>
    <property type="match status" value="1"/>
</dbReference>
<name>A0A662Z2W9_9STAP</name>
<evidence type="ECO:0000313" key="7">
    <source>
        <dbReference type="EMBL" id="SEV94659.1"/>
    </source>
</evidence>
<dbReference type="PANTHER" id="PTHR39210">
    <property type="entry name" value="HEPARIN-SULFATE LYASE"/>
    <property type="match status" value="1"/>
</dbReference>
<dbReference type="RefSeq" id="WP_091474379.1">
    <property type="nucleotide sequence ID" value="NZ_FOIT01000002.1"/>
</dbReference>
<dbReference type="PANTHER" id="PTHR39210:SF1">
    <property type="entry name" value="HEPARIN-SULFATE LYASE"/>
    <property type="match status" value="1"/>
</dbReference>
<feature type="domain" description="Heparin-sulfate lyase N-terminal" evidence="6">
    <location>
        <begin position="57"/>
        <end position="307"/>
    </location>
</feature>
<dbReference type="GO" id="GO:0042597">
    <property type="term" value="C:periplasmic space"/>
    <property type="evidence" value="ECO:0007669"/>
    <property type="project" value="UniProtKB-SubCell"/>
</dbReference>
<dbReference type="InterPro" id="IPR012480">
    <property type="entry name" value="Hepar_II_III_C"/>
</dbReference>
<dbReference type="Gene3D" id="2.70.98.70">
    <property type="match status" value="1"/>
</dbReference>
<dbReference type="InterPro" id="IPR008929">
    <property type="entry name" value="Chondroitin_lyas"/>
</dbReference>
<comment type="subcellular location">
    <subcellularLocation>
        <location evidence="1">Periplasm</location>
    </subcellularLocation>
</comment>
<dbReference type="GO" id="GO:0016829">
    <property type="term" value="F:lyase activity"/>
    <property type="evidence" value="ECO:0007669"/>
    <property type="project" value="UniProtKB-KW"/>
</dbReference>
<proteinExistence type="predicted"/>
<evidence type="ECO:0000259" key="5">
    <source>
        <dbReference type="Pfam" id="PF07940"/>
    </source>
</evidence>
<evidence type="ECO:0000256" key="2">
    <source>
        <dbReference type="ARBA" id="ARBA00022729"/>
    </source>
</evidence>
<evidence type="ECO:0000256" key="3">
    <source>
        <dbReference type="ARBA" id="ARBA00022764"/>
    </source>
</evidence>
<keyword evidence="3" id="KW-0574">Periplasm</keyword>
<dbReference type="Pfam" id="PF07940">
    <property type="entry name" value="Hepar_II_III_C"/>
    <property type="match status" value="1"/>
</dbReference>
<evidence type="ECO:0000259" key="6">
    <source>
        <dbReference type="Pfam" id="PF16889"/>
    </source>
</evidence>
<evidence type="ECO:0000256" key="1">
    <source>
        <dbReference type="ARBA" id="ARBA00004418"/>
    </source>
</evidence>
<dbReference type="Pfam" id="PF16889">
    <property type="entry name" value="Hepar_II_III_N"/>
    <property type="match status" value="1"/>
</dbReference>
<dbReference type="EMBL" id="FOIT01000002">
    <property type="protein sequence ID" value="SEV94659.1"/>
    <property type="molecule type" value="Genomic_DNA"/>
</dbReference>
<gene>
    <name evidence="7" type="ORF">SAMN05192557_0937</name>
</gene>
<dbReference type="SUPFAM" id="SSF48230">
    <property type="entry name" value="Chondroitin AC/alginate lyase"/>
    <property type="match status" value="1"/>
</dbReference>
<keyword evidence="8" id="KW-1185">Reference proteome</keyword>
<dbReference type="InterPro" id="IPR031680">
    <property type="entry name" value="Hepar_II_III_N"/>
</dbReference>
<sequence>MFRKLRRQSDNEQDKNQELFSLLERIEQKLDGKVFAEDIFLERIDEKDVLPLIKRNKDSIRIAKRAMKDIIEPFPNFETVDFDETFDWEVTKKKYGHSYQLYIQALRVVSALLLEYEKTNQFNYLDKAKKIVESWMDYAEGKTDSAMTWYDHPTANRAQILIHFLYHARNHFELDASRYSKMLERHAKIMSDPSIYKYNNHSLMMDRALIIIGRILNKEQFVQLGISRAVETFWYSFSAKGIHLENSPSYHGMVIKIYDELEAYLNQFERTLGEVILQYLEKAKKYYSLIAKPNYELPELGDSSGGKVGTKVFENVFDYELGLVIMQYEKPKPVYTTFISGMSGKTHKHSDDLSITLSYGDEDILVDAGRFNYSKSPVRSYMTSARAHSTLYMKGKQYPRENENRFTRSIDLTSYFDSDTHTLAKGKNEAFDDSSLYRTVIQLKDFPIIFVFDSAKTEDKTLVQNFNLHHAVEVVEHSKAEATLKLKSGQSVLLKQLKSVDSYEVREPSEDKVQAVNTKSFGNTIDTKQLAFSVTDSSAEYVFETMIVMNPALDVNTVREDNVLYVTVDGKKIVINL</sequence>
<reference evidence="7 8" key="1">
    <citation type="submission" date="2016-10" db="EMBL/GenBank/DDBJ databases">
        <authorList>
            <person name="Varghese N."/>
            <person name="Submissions S."/>
        </authorList>
    </citation>
    <scope>NUCLEOTIDE SEQUENCE [LARGE SCALE GENOMIC DNA]</scope>
    <source>
        <strain evidence="7 8">IBRC-M10081</strain>
    </source>
</reference>
<keyword evidence="4" id="KW-0456">Lyase</keyword>
<organism evidence="7 8">
    <name type="scientific">Aliicoccus persicus</name>
    <dbReference type="NCBI Taxonomy" id="930138"/>
    <lineage>
        <taxon>Bacteria</taxon>
        <taxon>Bacillati</taxon>
        <taxon>Bacillota</taxon>
        <taxon>Bacilli</taxon>
        <taxon>Bacillales</taxon>
        <taxon>Staphylococcaceae</taxon>
        <taxon>Aliicoccus</taxon>
    </lineage>
</organism>
<evidence type="ECO:0000313" key="8">
    <source>
        <dbReference type="Proteomes" id="UP000243605"/>
    </source>
</evidence>
<dbReference type="AlphaFoldDB" id="A0A662Z2W9"/>
<evidence type="ECO:0000256" key="4">
    <source>
        <dbReference type="ARBA" id="ARBA00023239"/>
    </source>
</evidence>
<feature type="domain" description="Heparinase II/III-like C-terminal" evidence="5">
    <location>
        <begin position="339"/>
        <end position="494"/>
    </location>
</feature>
<protein>
    <submittedName>
        <fullName evidence="7">Heparinase II/III N-terminus</fullName>
    </submittedName>
</protein>
<dbReference type="Proteomes" id="UP000243605">
    <property type="component" value="Unassembled WGS sequence"/>
</dbReference>